<evidence type="ECO:0000313" key="1">
    <source>
        <dbReference type="EMBL" id="RDU67655.1"/>
    </source>
</evidence>
<gene>
    <name evidence="1" type="ORF">CQA53_01240</name>
</gene>
<evidence type="ECO:0000313" key="2">
    <source>
        <dbReference type="Proteomes" id="UP000256379"/>
    </source>
</evidence>
<dbReference type="Proteomes" id="UP000256379">
    <property type="component" value="Unassembled WGS sequence"/>
</dbReference>
<sequence>MEVVMSKILFSFFLALTISLTNAIGVNLPKCMNEEVIKELEKEFIKEIRYEIAGDDELRLRLHDKTAQNNINVDTNAKAWDNALKKLGTEIFISIRFTKFITNNTDNQAKKVICQAQIAEFKLSLHAMKEFAKFVAMETLIAHRQDSKKLSKEESQALKVAIDSEIDAVAPSMVAEMENAIKSQVFHYSAQHTDDGFVVVEILDE</sequence>
<name>A0A3D8IRW8_9HELI</name>
<organism evidence="1 2">
    <name type="scientific">Helicobacter didelphidarum</name>
    <dbReference type="NCBI Taxonomy" id="2040648"/>
    <lineage>
        <taxon>Bacteria</taxon>
        <taxon>Pseudomonadati</taxon>
        <taxon>Campylobacterota</taxon>
        <taxon>Epsilonproteobacteria</taxon>
        <taxon>Campylobacterales</taxon>
        <taxon>Helicobacteraceae</taxon>
        <taxon>Helicobacter</taxon>
    </lineage>
</organism>
<dbReference type="AlphaFoldDB" id="A0A3D8IRW8"/>
<dbReference type="EMBL" id="NXLQ01000001">
    <property type="protein sequence ID" value="RDU67655.1"/>
    <property type="molecule type" value="Genomic_DNA"/>
</dbReference>
<reference evidence="1 2" key="1">
    <citation type="submission" date="2018-04" db="EMBL/GenBank/DDBJ databases">
        <title>Novel Campyloabacter and Helicobacter Species and Strains.</title>
        <authorList>
            <person name="Mannion A.J."/>
            <person name="Shen Z."/>
            <person name="Fox J.G."/>
        </authorList>
    </citation>
    <scope>NUCLEOTIDE SEQUENCE [LARGE SCALE GENOMIC DNA]</scope>
    <source>
        <strain evidence="1 2">MIT 17-337</strain>
    </source>
</reference>
<accession>A0A3D8IRW8</accession>
<keyword evidence="2" id="KW-1185">Reference proteome</keyword>
<comment type="caution">
    <text evidence="1">The sequence shown here is derived from an EMBL/GenBank/DDBJ whole genome shotgun (WGS) entry which is preliminary data.</text>
</comment>
<protein>
    <submittedName>
        <fullName evidence="1">Uncharacterized protein</fullName>
    </submittedName>
</protein>
<proteinExistence type="predicted"/>